<dbReference type="EMBL" id="ASPP01013836">
    <property type="protein sequence ID" value="ETO19276.1"/>
    <property type="molecule type" value="Genomic_DNA"/>
</dbReference>
<name>X6MZN1_RETFI</name>
<reference evidence="1 2" key="1">
    <citation type="journal article" date="2013" name="Curr. Biol.">
        <title>The Genome of the Foraminiferan Reticulomyxa filosa.</title>
        <authorList>
            <person name="Glockner G."/>
            <person name="Hulsmann N."/>
            <person name="Schleicher M."/>
            <person name="Noegel A.A."/>
            <person name="Eichinger L."/>
            <person name="Gallinger C."/>
            <person name="Pawlowski J."/>
            <person name="Sierra R."/>
            <person name="Euteneuer U."/>
            <person name="Pillet L."/>
            <person name="Moustafa A."/>
            <person name="Platzer M."/>
            <person name="Groth M."/>
            <person name="Szafranski K."/>
            <person name="Schliwa M."/>
        </authorList>
    </citation>
    <scope>NUCLEOTIDE SEQUENCE [LARGE SCALE GENOMIC DNA]</scope>
</reference>
<evidence type="ECO:0000313" key="2">
    <source>
        <dbReference type="Proteomes" id="UP000023152"/>
    </source>
</evidence>
<evidence type="ECO:0000313" key="1">
    <source>
        <dbReference type="EMBL" id="ETO19276.1"/>
    </source>
</evidence>
<dbReference type="InterPro" id="IPR029058">
    <property type="entry name" value="AB_hydrolase_fold"/>
</dbReference>
<gene>
    <name evidence="1" type="ORF">RFI_17954</name>
</gene>
<dbReference type="AlphaFoldDB" id="X6MZN1"/>
<comment type="caution">
    <text evidence="1">The sequence shown here is derived from an EMBL/GenBank/DDBJ whole genome shotgun (WGS) entry which is preliminary data.</text>
</comment>
<keyword evidence="2" id="KW-1185">Reference proteome</keyword>
<sequence>FVSACVDDCCNNGLRLNGRVPDKLLYLIGYSNGGYMASELLLLNQQSGKCFHDKYTSRLKELCVFDHPILAGCCYMGGLNTKQVVATAGVPLEDLPCIRLLEQQLDDQQKKDHVASTQTLVQDEDASHSSTIRILLVTGDLDPQLESTHVAWQTFSLLKACTKMLIIPNGYHQIYPQYTSFIWDFFNS</sequence>
<accession>X6MZN1</accession>
<dbReference type="Gene3D" id="3.40.50.1820">
    <property type="entry name" value="alpha/beta hydrolase"/>
    <property type="match status" value="1"/>
</dbReference>
<dbReference type="SUPFAM" id="SSF53474">
    <property type="entry name" value="alpha/beta-Hydrolases"/>
    <property type="match status" value="1"/>
</dbReference>
<feature type="non-terminal residue" evidence="1">
    <location>
        <position position="1"/>
    </location>
</feature>
<dbReference type="Proteomes" id="UP000023152">
    <property type="component" value="Unassembled WGS sequence"/>
</dbReference>
<protein>
    <submittedName>
        <fullName evidence="1">Uncharacterized protein</fullName>
    </submittedName>
</protein>
<proteinExistence type="predicted"/>
<organism evidence="1 2">
    <name type="scientific">Reticulomyxa filosa</name>
    <dbReference type="NCBI Taxonomy" id="46433"/>
    <lineage>
        <taxon>Eukaryota</taxon>
        <taxon>Sar</taxon>
        <taxon>Rhizaria</taxon>
        <taxon>Retaria</taxon>
        <taxon>Foraminifera</taxon>
        <taxon>Monothalamids</taxon>
        <taxon>Reticulomyxidae</taxon>
        <taxon>Reticulomyxa</taxon>
    </lineage>
</organism>